<accession>A0A2P2N7G2</accession>
<evidence type="ECO:0000313" key="1">
    <source>
        <dbReference type="EMBL" id="MBX38375.1"/>
    </source>
</evidence>
<protein>
    <submittedName>
        <fullName evidence="1">Uncharacterized protein</fullName>
    </submittedName>
</protein>
<organism evidence="1">
    <name type="scientific">Rhizophora mucronata</name>
    <name type="common">Asiatic mangrove</name>
    <dbReference type="NCBI Taxonomy" id="61149"/>
    <lineage>
        <taxon>Eukaryota</taxon>
        <taxon>Viridiplantae</taxon>
        <taxon>Streptophyta</taxon>
        <taxon>Embryophyta</taxon>
        <taxon>Tracheophyta</taxon>
        <taxon>Spermatophyta</taxon>
        <taxon>Magnoliopsida</taxon>
        <taxon>eudicotyledons</taxon>
        <taxon>Gunneridae</taxon>
        <taxon>Pentapetalae</taxon>
        <taxon>rosids</taxon>
        <taxon>fabids</taxon>
        <taxon>Malpighiales</taxon>
        <taxon>Rhizophoraceae</taxon>
        <taxon>Rhizophora</taxon>
    </lineage>
</organism>
<sequence length="15" mass="1872">MYIYNRKQNISHCDS</sequence>
<name>A0A2P2N7G2_RHIMU</name>
<reference evidence="1" key="1">
    <citation type="submission" date="2018-02" db="EMBL/GenBank/DDBJ databases">
        <title>Rhizophora mucronata_Transcriptome.</title>
        <authorList>
            <person name="Meera S.P."/>
            <person name="Sreeshan A."/>
            <person name="Augustine A."/>
        </authorList>
    </citation>
    <scope>NUCLEOTIDE SEQUENCE</scope>
    <source>
        <tissue evidence="1">Leaf</tissue>
    </source>
</reference>
<proteinExistence type="predicted"/>
<dbReference type="EMBL" id="GGEC01057891">
    <property type="protein sequence ID" value="MBX38375.1"/>
    <property type="molecule type" value="Transcribed_RNA"/>
</dbReference>